<proteinExistence type="predicted"/>
<dbReference type="GO" id="GO:0009103">
    <property type="term" value="P:lipopolysaccharide biosynthetic process"/>
    <property type="evidence" value="ECO:0007669"/>
    <property type="project" value="TreeGrafter"/>
</dbReference>
<evidence type="ECO:0000313" key="4">
    <source>
        <dbReference type="EMBL" id="OIP97910.1"/>
    </source>
</evidence>
<evidence type="ECO:0000259" key="3">
    <source>
        <dbReference type="Pfam" id="PF13439"/>
    </source>
</evidence>
<accession>A0A1J5J065</accession>
<dbReference type="InterPro" id="IPR028098">
    <property type="entry name" value="Glyco_trans_4-like_N"/>
</dbReference>
<dbReference type="CDD" id="cd03809">
    <property type="entry name" value="GT4_MtfB-like"/>
    <property type="match status" value="1"/>
</dbReference>
<organism evidence="4 5">
    <name type="scientific">Candidatus Wirthbacteria bacterium CG2_30_54_11</name>
    <dbReference type="NCBI Taxonomy" id="1817892"/>
    <lineage>
        <taxon>Bacteria</taxon>
        <taxon>Candidatus Wirthbacteria</taxon>
    </lineage>
</organism>
<dbReference type="PANTHER" id="PTHR46401:SF2">
    <property type="entry name" value="GLYCOSYLTRANSFERASE WBBK-RELATED"/>
    <property type="match status" value="1"/>
</dbReference>
<dbReference type="GO" id="GO:0016757">
    <property type="term" value="F:glycosyltransferase activity"/>
    <property type="evidence" value="ECO:0007669"/>
    <property type="project" value="InterPro"/>
</dbReference>
<feature type="non-terminal residue" evidence="4">
    <location>
        <position position="316"/>
    </location>
</feature>
<gene>
    <name evidence="4" type="ORF">AUK40_02305</name>
</gene>
<name>A0A1J5J065_9BACT</name>
<dbReference type="STRING" id="1817892.AUK40_02305"/>
<sequence>MRVVIDCRWIRSVKLDGIGRYTFELVRELIALPERDTIYILLVHDREVAAWLEKECQLDTFTHVRLHRLKYPILSFSDVRHLRGDLEALQPDIVFCPNYLSWPFSSRFRTIMVVHDLIPFIMPEVCTTPKWKLFYGTPWFARSILNRADTIVTVSAHTAHDIQARFHIPEDQIRVIPEGVADRFSLPVDEARKNLIRERYHLPEKYILCVSRQQPYKNLLGLIRAYMQLPDELKVRYMLVLTGESHRLYSGRLSEAIDPLVLSYLAVFTGFVGDDDLPGLYQMASLFVLPSLYEGFGLPVLEAMAAGCPVACSRTA</sequence>
<evidence type="ECO:0008006" key="6">
    <source>
        <dbReference type="Google" id="ProtNLM"/>
    </source>
</evidence>
<reference evidence="4 5" key="1">
    <citation type="journal article" date="2016" name="Environ. Microbiol.">
        <title>Genomic resolution of a cold subsurface aquifer community provides metabolic insights for novel microbes adapted to high CO concentrations.</title>
        <authorList>
            <person name="Probst A.J."/>
            <person name="Castelle C.J."/>
            <person name="Singh A."/>
            <person name="Brown C.T."/>
            <person name="Anantharaman K."/>
            <person name="Sharon I."/>
            <person name="Hug L.A."/>
            <person name="Burstein D."/>
            <person name="Emerson J.B."/>
            <person name="Thomas B.C."/>
            <person name="Banfield J.F."/>
        </authorList>
    </citation>
    <scope>NUCLEOTIDE SEQUENCE [LARGE SCALE GENOMIC DNA]</scope>
    <source>
        <strain evidence="4">CG2_30_54_11</strain>
    </source>
</reference>
<dbReference type="InterPro" id="IPR001296">
    <property type="entry name" value="Glyco_trans_1"/>
</dbReference>
<protein>
    <recommendedName>
        <fullName evidence="6">Glycosyl transferase family 1 domain-containing protein</fullName>
    </recommendedName>
</protein>
<dbReference type="Gene3D" id="3.40.50.2000">
    <property type="entry name" value="Glycogen Phosphorylase B"/>
    <property type="match status" value="2"/>
</dbReference>
<dbReference type="AlphaFoldDB" id="A0A1J5J065"/>
<feature type="domain" description="Glycosyl transferase family 1" evidence="2">
    <location>
        <begin position="203"/>
        <end position="314"/>
    </location>
</feature>
<keyword evidence="1" id="KW-0808">Transferase</keyword>
<dbReference type="Proteomes" id="UP000183245">
    <property type="component" value="Unassembled WGS sequence"/>
</dbReference>
<evidence type="ECO:0000259" key="2">
    <source>
        <dbReference type="Pfam" id="PF00534"/>
    </source>
</evidence>
<dbReference type="Pfam" id="PF00534">
    <property type="entry name" value="Glycos_transf_1"/>
    <property type="match status" value="1"/>
</dbReference>
<dbReference type="PANTHER" id="PTHR46401">
    <property type="entry name" value="GLYCOSYLTRANSFERASE WBBK-RELATED"/>
    <property type="match status" value="1"/>
</dbReference>
<evidence type="ECO:0000256" key="1">
    <source>
        <dbReference type="ARBA" id="ARBA00022679"/>
    </source>
</evidence>
<dbReference type="Pfam" id="PF13439">
    <property type="entry name" value="Glyco_transf_4"/>
    <property type="match status" value="1"/>
</dbReference>
<feature type="domain" description="Glycosyltransferase subfamily 4-like N-terminal" evidence="3">
    <location>
        <begin position="16"/>
        <end position="180"/>
    </location>
</feature>
<comment type="caution">
    <text evidence="4">The sequence shown here is derived from an EMBL/GenBank/DDBJ whole genome shotgun (WGS) entry which is preliminary data.</text>
</comment>
<dbReference type="EMBL" id="MNZT01000043">
    <property type="protein sequence ID" value="OIP97910.1"/>
    <property type="molecule type" value="Genomic_DNA"/>
</dbReference>
<dbReference type="SUPFAM" id="SSF53756">
    <property type="entry name" value="UDP-Glycosyltransferase/glycogen phosphorylase"/>
    <property type="match status" value="1"/>
</dbReference>
<evidence type="ECO:0000313" key="5">
    <source>
        <dbReference type="Proteomes" id="UP000183245"/>
    </source>
</evidence>